<sequence>MSRLAARPRADHQHAASMARQMPGTEVFAGTYGSSLSATAAARAVRTGQRAAAYKPAGAFAARIEVTQDGVDLWVRYLGEGAAA</sequence>
<dbReference type="GeneID" id="24308640"/>
<accession>C9Z8Z0</accession>
<dbReference type="EMBL" id="FN554889">
    <property type="protein sequence ID" value="CBG73079.1"/>
    <property type="molecule type" value="Genomic_DNA"/>
</dbReference>
<proteinExistence type="predicted"/>
<dbReference type="Proteomes" id="UP000001444">
    <property type="component" value="Chromosome"/>
</dbReference>
<organism evidence="1 2">
    <name type="scientific">Streptomyces scabiei (strain 87.22)</name>
    <dbReference type="NCBI Taxonomy" id="680198"/>
    <lineage>
        <taxon>Bacteria</taxon>
        <taxon>Bacillati</taxon>
        <taxon>Actinomycetota</taxon>
        <taxon>Actinomycetes</taxon>
        <taxon>Kitasatosporales</taxon>
        <taxon>Streptomycetaceae</taxon>
        <taxon>Streptomyces</taxon>
    </lineage>
</organism>
<reference evidence="1 2" key="1">
    <citation type="journal article" date="2010" name="Mol. Plant Microbe Interact.">
        <title>Streptomyces scabies 87-22 contains a coronafacic acid-like biosynthetic cluster that contributes to plant-microbe interactions.</title>
        <authorList>
            <person name="Bignell D.R."/>
            <person name="Seipke R.F."/>
            <person name="Huguet-Tapia J.C."/>
            <person name="Chambers A.H."/>
            <person name="Parry R.J."/>
            <person name="Loria R."/>
        </authorList>
    </citation>
    <scope>NUCLEOTIDE SEQUENCE [LARGE SCALE GENOMIC DNA]</scope>
    <source>
        <strain evidence="1 2">87.22</strain>
    </source>
</reference>
<name>C9Z8Z0_STRSW</name>
<gene>
    <name evidence="1" type="ordered locus">SCAB_60601</name>
</gene>
<keyword evidence="2" id="KW-1185">Reference proteome</keyword>
<dbReference type="KEGG" id="scb:SCAB_60601"/>
<dbReference type="AlphaFoldDB" id="C9Z8Z0"/>
<dbReference type="HOGENOM" id="CLU_2526217_0_0_11"/>
<dbReference type="STRING" id="680198.SCAB_60601"/>
<evidence type="ECO:0000313" key="1">
    <source>
        <dbReference type="EMBL" id="CBG73079.1"/>
    </source>
</evidence>
<dbReference type="RefSeq" id="WP_013003640.1">
    <property type="nucleotide sequence ID" value="NC_013929.1"/>
</dbReference>
<protein>
    <submittedName>
        <fullName evidence="1">Uncharacterized protein</fullName>
    </submittedName>
</protein>
<evidence type="ECO:0000313" key="2">
    <source>
        <dbReference type="Proteomes" id="UP000001444"/>
    </source>
</evidence>